<reference evidence="1" key="1">
    <citation type="journal article" date="2011" name="PLoS ONE">
        <title>Ralstonia syzygii, the Blood Disease Bacterium and some Asian R. solanacearum strains form a single genomic species despite divergent lifestyles.</title>
        <authorList>
            <person name="Remenant B."/>
            <person name="de Cambiaire J.C."/>
            <person name="Cellier G."/>
            <person name="Jacobs J.M."/>
            <person name="Mangenot S."/>
            <person name="Barbe V."/>
            <person name="Lajus A."/>
            <person name="Vallenet D."/>
            <person name="Medigue C."/>
            <person name="Fegan M."/>
            <person name="Allen C."/>
            <person name="Prior P."/>
        </authorList>
    </citation>
    <scope>NUCLEOTIDE SEQUENCE</scope>
    <source>
        <strain evidence="1">R229</strain>
    </source>
</reference>
<dbReference type="EMBL" id="FR854074">
    <property type="protein sequence ID" value="CCA82104.1"/>
    <property type="molecule type" value="Genomic_DNA"/>
</dbReference>
<proteinExistence type="predicted"/>
<name>G2ZSU1_9RALS</name>
<gene>
    <name evidence="1" type="ORF">BDB_180146</name>
</gene>
<sequence>MMFLRLRFRPALVAGPLVWKAGGSGGTSAAAFYGYNGITPPAPATPPRTRRRPG</sequence>
<protein>
    <submittedName>
        <fullName evidence="1">Uncharacterized protein</fullName>
    </submittedName>
</protein>
<evidence type="ECO:0000313" key="1">
    <source>
        <dbReference type="EMBL" id="CCA82104.1"/>
    </source>
</evidence>
<dbReference type="AlphaFoldDB" id="G2ZSU1"/>
<accession>G2ZSU1</accession>
<reference evidence="1" key="2">
    <citation type="submission" date="2011-04" db="EMBL/GenBank/DDBJ databases">
        <authorList>
            <person name="Genoscope - CEA"/>
        </authorList>
    </citation>
    <scope>NUCLEOTIDE SEQUENCE</scope>
    <source>
        <strain evidence="1">R229</strain>
    </source>
</reference>
<organism evidence="1">
    <name type="scientific">blood disease bacterium R229</name>
    <dbReference type="NCBI Taxonomy" id="741978"/>
    <lineage>
        <taxon>Bacteria</taxon>
        <taxon>Pseudomonadati</taxon>
        <taxon>Pseudomonadota</taxon>
        <taxon>Betaproteobacteria</taxon>
        <taxon>Burkholderiales</taxon>
        <taxon>Burkholderiaceae</taxon>
        <taxon>Ralstonia</taxon>
        <taxon>Ralstonia solanacearum species complex</taxon>
    </lineage>
</organism>